<accession>A0ABR4M875</accession>
<dbReference type="GeneID" id="98140437"/>
<gene>
    <name evidence="1" type="ORF">BJX67DRAFT_19260</name>
</gene>
<comment type="caution">
    <text evidence="1">The sequence shown here is derived from an EMBL/GenBank/DDBJ whole genome shotgun (WGS) entry which is preliminary data.</text>
</comment>
<organism evidence="1 2">
    <name type="scientific">Aspergillus lucknowensis</name>
    <dbReference type="NCBI Taxonomy" id="176173"/>
    <lineage>
        <taxon>Eukaryota</taxon>
        <taxon>Fungi</taxon>
        <taxon>Dikarya</taxon>
        <taxon>Ascomycota</taxon>
        <taxon>Pezizomycotina</taxon>
        <taxon>Eurotiomycetes</taxon>
        <taxon>Eurotiomycetidae</taxon>
        <taxon>Eurotiales</taxon>
        <taxon>Aspergillaceae</taxon>
        <taxon>Aspergillus</taxon>
        <taxon>Aspergillus subgen. Nidulantes</taxon>
    </lineage>
</organism>
<keyword evidence="2" id="KW-1185">Reference proteome</keyword>
<evidence type="ECO:0000313" key="2">
    <source>
        <dbReference type="Proteomes" id="UP001610432"/>
    </source>
</evidence>
<dbReference type="EMBL" id="JBFXLQ010000001">
    <property type="protein sequence ID" value="KAL2872807.1"/>
    <property type="molecule type" value="Genomic_DNA"/>
</dbReference>
<sequence>MHSGRATQSCAIIAGQASLTDPADASLFTTSVVMQIITHELSVLIHKRDTSSARMETEVSKKRCGGNHCLQAVHTCHAVTGVWTITPPWCLKNRAQLSIIRGSAKMWNSTQQGFAQPSPGVFENSVHNLSSNARLSLSFLSASPHLSAIGGREN</sequence>
<reference evidence="1 2" key="1">
    <citation type="submission" date="2024-07" db="EMBL/GenBank/DDBJ databases">
        <title>Section-level genome sequencing and comparative genomics of Aspergillus sections Usti and Cavernicolus.</title>
        <authorList>
            <consortium name="Lawrence Berkeley National Laboratory"/>
            <person name="Nybo J.L."/>
            <person name="Vesth T.C."/>
            <person name="Theobald S."/>
            <person name="Frisvad J.C."/>
            <person name="Larsen T.O."/>
            <person name="Kjaerboelling I."/>
            <person name="Rothschild-Mancinelli K."/>
            <person name="Lyhne E.K."/>
            <person name="Kogle M.E."/>
            <person name="Barry K."/>
            <person name="Clum A."/>
            <person name="Na H."/>
            <person name="Ledsgaard L."/>
            <person name="Lin J."/>
            <person name="Lipzen A."/>
            <person name="Kuo A."/>
            <person name="Riley R."/>
            <person name="Mondo S."/>
            <person name="Labutti K."/>
            <person name="Haridas S."/>
            <person name="Pangalinan J."/>
            <person name="Salamov A.A."/>
            <person name="Simmons B.A."/>
            <person name="Magnuson J.K."/>
            <person name="Chen J."/>
            <person name="Drula E."/>
            <person name="Henrissat B."/>
            <person name="Wiebenga A."/>
            <person name="Lubbers R.J."/>
            <person name="Gomes A.C."/>
            <person name="Macurrencykelacurrency M.R."/>
            <person name="Stajich J."/>
            <person name="Grigoriev I.V."/>
            <person name="Mortensen U.H."/>
            <person name="De Vries R.P."/>
            <person name="Baker S.E."/>
            <person name="Andersen M.R."/>
        </authorList>
    </citation>
    <scope>NUCLEOTIDE SEQUENCE [LARGE SCALE GENOMIC DNA]</scope>
    <source>
        <strain evidence="1 2">CBS 449.75</strain>
    </source>
</reference>
<dbReference type="Proteomes" id="UP001610432">
    <property type="component" value="Unassembled WGS sequence"/>
</dbReference>
<name>A0ABR4M875_9EURO</name>
<protein>
    <submittedName>
        <fullName evidence="1">Uncharacterized protein</fullName>
    </submittedName>
</protein>
<proteinExistence type="predicted"/>
<evidence type="ECO:0000313" key="1">
    <source>
        <dbReference type="EMBL" id="KAL2872807.1"/>
    </source>
</evidence>
<dbReference type="RefSeq" id="XP_070891785.1">
    <property type="nucleotide sequence ID" value="XM_071025365.1"/>
</dbReference>